<sequence length="63" mass="6862">MSDAPKHTLTRRKVLAAAPLVGAAAVLPHEAQADEPRAASTDPRHVQLHDTAHIRKFYELARG</sequence>
<keyword evidence="3" id="KW-1185">Reference proteome</keyword>
<feature type="compositionally biased region" description="Basic and acidic residues" evidence="1">
    <location>
        <begin position="31"/>
        <end position="48"/>
    </location>
</feature>
<comment type="caution">
    <text evidence="2">The sequence shown here is derived from an EMBL/GenBank/DDBJ whole genome shotgun (WGS) entry which is preliminary data.</text>
</comment>
<evidence type="ECO:0000313" key="2">
    <source>
        <dbReference type="EMBL" id="KAF0676034.1"/>
    </source>
</evidence>
<evidence type="ECO:0000313" key="3">
    <source>
        <dbReference type="Proteomes" id="UP000698242"/>
    </source>
</evidence>
<reference evidence="2" key="1">
    <citation type="submission" date="2013-03" db="EMBL/GenBank/DDBJ databases">
        <title>Genome Sequence of the Profundibacterium mesophilum strain KAUST100406-0324T from Red Sea, a novel genus in the family Rhodobacteraceae.</title>
        <authorList>
            <person name="Essack M."/>
            <person name="Alam I."/>
            <person name="Lafi F."/>
            <person name="Alawi W."/>
            <person name="Kamanu F."/>
            <person name="Al-Suwailem A."/>
            <person name="Lee O.O."/>
            <person name="Xu Y."/>
            <person name="Bajic V."/>
            <person name="Qian P.-Y."/>
            <person name="Archer J."/>
        </authorList>
    </citation>
    <scope>NUCLEOTIDE SEQUENCE</scope>
    <source>
        <strain evidence="2">KAUST100406-0324</strain>
    </source>
</reference>
<organism evidence="2 3">
    <name type="scientific">Profundibacterium mesophilum KAUST100406-0324</name>
    <dbReference type="NCBI Taxonomy" id="1037889"/>
    <lineage>
        <taxon>Bacteria</taxon>
        <taxon>Pseudomonadati</taxon>
        <taxon>Pseudomonadota</taxon>
        <taxon>Alphaproteobacteria</taxon>
        <taxon>Rhodobacterales</taxon>
        <taxon>Roseobacteraceae</taxon>
        <taxon>Profundibacterium</taxon>
    </lineage>
</organism>
<dbReference type="Proteomes" id="UP000698242">
    <property type="component" value="Unassembled WGS sequence"/>
</dbReference>
<evidence type="ECO:0000256" key="1">
    <source>
        <dbReference type="SAM" id="MobiDB-lite"/>
    </source>
</evidence>
<dbReference type="PROSITE" id="PS51318">
    <property type="entry name" value="TAT"/>
    <property type="match status" value="1"/>
</dbReference>
<dbReference type="AlphaFoldDB" id="A0A921TF23"/>
<gene>
    <name evidence="2" type="ORF">PMES_01598</name>
</gene>
<protein>
    <submittedName>
        <fullName evidence="2">Twin arginine translocation signal domain containing protein</fullName>
    </submittedName>
</protein>
<feature type="region of interest" description="Disordered" evidence="1">
    <location>
        <begin position="29"/>
        <end position="48"/>
    </location>
</feature>
<proteinExistence type="predicted"/>
<dbReference type="RefSeq" id="WP_159965143.1">
    <property type="nucleotide sequence ID" value="NZ_APKE01000019.1"/>
</dbReference>
<name>A0A921TF23_9RHOB</name>
<dbReference type="EMBL" id="APKE01000019">
    <property type="protein sequence ID" value="KAF0676034.1"/>
    <property type="molecule type" value="Genomic_DNA"/>
</dbReference>
<accession>A0A921TF23</accession>
<dbReference type="InterPro" id="IPR006311">
    <property type="entry name" value="TAT_signal"/>
</dbReference>